<dbReference type="GO" id="GO:0032511">
    <property type="term" value="P:late endosome to vacuole transport via multivesicular body sorting pathway"/>
    <property type="evidence" value="ECO:0007669"/>
    <property type="project" value="TreeGrafter"/>
</dbReference>
<accession>A0AAV5JGJ4</accession>
<dbReference type="GO" id="GO:0005771">
    <property type="term" value="C:multivesicular body"/>
    <property type="evidence" value="ECO:0007669"/>
    <property type="project" value="TreeGrafter"/>
</dbReference>
<dbReference type="Proteomes" id="UP001054252">
    <property type="component" value="Unassembled WGS sequence"/>
</dbReference>
<dbReference type="AlphaFoldDB" id="A0AAV5JGJ4"/>
<name>A0AAV5JGJ4_9ROSI</name>
<proteinExistence type="inferred from homology"/>
<dbReference type="GO" id="GO:0006900">
    <property type="term" value="P:vesicle budding from membrane"/>
    <property type="evidence" value="ECO:0007669"/>
    <property type="project" value="TreeGrafter"/>
</dbReference>
<evidence type="ECO:0000313" key="6">
    <source>
        <dbReference type="EMBL" id="GKV09990.1"/>
    </source>
</evidence>
<reference evidence="6 7" key="1">
    <citation type="journal article" date="2021" name="Commun. Biol.">
        <title>The genome of Shorea leprosula (Dipterocarpaceae) highlights the ecological relevance of drought in aseasonal tropical rainforests.</title>
        <authorList>
            <person name="Ng K.K.S."/>
            <person name="Kobayashi M.J."/>
            <person name="Fawcett J.A."/>
            <person name="Hatakeyama M."/>
            <person name="Paape T."/>
            <person name="Ng C.H."/>
            <person name="Ang C.C."/>
            <person name="Tnah L.H."/>
            <person name="Lee C.T."/>
            <person name="Nishiyama T."/>
            <person name="Sese J."/>
            <person name="O'Brien M.J."/>
            <person name="Copetti D."/>
            <person name="Mohd Noor M.I."/>
            <person name="Ong R.C."/>
            <person name="Putra M."/>
            <person name="Sireger I.Z."/>
            <person name="Indrioko S."/>
            <person name="Kosugi Y."/>
            <person name="Izuno A."/>
            <person name="Isagi Y."/>
            <person name="Lee S.L."/>
            <person name="Shimizu K.K."/>
        </authorList>
    </citation>
    <scope>NUCLEOTIDE SEQUENCE [LARGE SCALE GENOMIC DNA]</scope>
    <source>
        <strain evidence="6">214</strain>
    </source>
</reference>
<keyword evidence="7" id="KW-1185">Reference proteome</keyword>
<evidence type="ECO:0000256" key="4">
    <source>
        <dbReference type="SAM" id="Coils"/>
    </source>
</evidence>
<dbReference type="Gene3D" id="6.10.140.1230">
    <property type="match status" value="1"/>
</dbReference>
<protein>
    <submittedName>
        <fullName evidence="6">Uncharacterized protein</fullName>
    </submittedName>
</protein>
<evidence type="ECO:0000256" key="3">
    <source>
        <dbReference type="ARBA" id="ARBA00022753"/>
    </source>
</evidence>
<evidence type="ECO:0000256" key="2">
    <source>
        <dbReference type="ARBA" id="ARBA00006190"/>
    </source>
</evidence>
<comment type="subcellular location">
    <subcellularLocation>
        <location evidence="1">Endosome</location>
    </subcellularLocation>
</comment>
<dbReference type="PANTHER" id="PTHR22761">
    <property type="entry name" value="CHARGED MULTIVESICULAR BODY PROTEIN"/>
    <property type="match status" value="1"/>
</dbReference>
<feature type="region of interest" description="Disordered" evidence="5">
    <location>
        <begin position="119"/>
        <end position="149"/>
    </location>
</feature>
<dbReference type="Pfam" id="PF03357">
    <property type="entry name" value="Snf7"/>
    <property type="match status" value="1"/>
</dbReference>
<feature type="compositionally biased region" description="Acidic residues" evidence="5">
    <location>
        <begin position="133"/>
        <end position="149"/>
    </location>
</feature>
<dbReference type="PANTHER" id="PTHR22761:SF10">
    <property type="entry name" value="GH13992P"/>
    <property type="match status" value="1"/>
</dbReference>
<dbReference type="GO" id="GO:0000815">
    <property type="term" value="C:ESCRT III complex"/>
    <property type="evidence" value="ECO:0007669"/>
    <property type="project" value="TreeGrafter"/>
</dbReference>
<gene>
    <name evidence="6" type="ORF">SLEP1_g21418</name>
</gene>
<sequence length="149" mass="16590">MWERQIELLGSNQLRIHDQMVMIESAKATTETLDALRNEAAAMKATNKAMDIDKIDKTMDEIHQQSENIREIQAALSAPIGAATDFDEDELEAELEELEESNLEEQILKPVITAPAALTHALTSRKPAHADPGDESNTTEEDEQAEMTF</sequence>
<evidence type="ECO:0000256" key="1">
    <source>
        <dbReference type="ARBA" id="ARBA00004177"/>
    </source>
</evidence>
<keyword evidence="4" id="KW-0175">Coiled coil</keyword>
<comment type="similarity">
    <text evidence="2">Belongs to the SNF7 family.</text>
</comment>
<evidence type="ECO:0000313" key="7">
    <source>
        <dbReference type="Proteomes" id="UP001054252"/>
    </source>
</evidence>
<evidence type="ECO:0000256" key="5">
    <source>
        <dbReference type="SAM" id="MobiDB-lite"/>
    </source>
</evidence>
<feature type="coiled-coil region" evidence="4">
    <location>
        <begin position="26"/>
        <end position="108"/>
    </location>
</feature>
<comment type="caution">
    <text evidence="6">The sequence shown here is derived from an EMBL/GenBank/DDBJ whole genome shotgun (WGS) entry which is preliminary data.</text>
</comment>
<dbReference type="InterPro" id="IPR005024">
    <property type="entry name" value="Snf7_fam"/>
</dbReference>
<keyword evidence="3" id="KW-0967">Endosome</keyword>
<dbReference type="GO" id="GO:0009898">
    <property type="term" value="C:cytoplasmic side of plasma membrane"/>
    <property type="evidence" value="ECO:0007669"/>
    <property type="project" value="TreeGrafter"/>
</dbReference>
<dbReference type="EMBL" id="BPVZ01000031">
    <property type="protein sequence ID" value="GKV09990.1"/>
    <property type="molecule type" value="Genomic_DNA"/>
</dbReference>
<organism evidence="6 7">
    <name type="scientific">Rubroshorea leprosula</name>
    <dbReference type="NCBI Taxonomy" id="152421"/>
    <lineage>
        <taxon>Eukaryota</taxon>
        <taxon>Viridiplantae</taxon>
        <taxon>Streptophyta</taxon>
        <taxon>Embryophyta</taxon>
        <taxon>Tracheophyta</taxon>
        <taxon>Spermatophyta</taxon>
        <taxon>Magnoliopsida</taxon>
        <taxon>eudicotyledons</taxon>
        <taxon>Gunneridae</taxon>
        <taxon>Pentapetalae</taxon>
        <taxon>rosids</taxon>
        <taxon>malvids</taxon>
        <taxon>Malvales</taxon>
        <taxon>Dipterocarpaceae</taxon>
        <taxon>Rubroshorea</taxon>
    </lineage>
</organism>